<protein>
    <submittedName>
        <fullName evidence="1">Uncharacterized protein</fullName>
    </submittedName>
</protein>
<gene>
    <name evidence="1" type="ORF">VTK73DRAFT_584</name>
</gene>
<keyword evidence="2" id="KW-1185">Reference proteome</keyword>
<organism evidence="1 2">
    <name type="scientific">Phialemonium thermophilum</name>
    <dbReference type="NCBI Taxonomy" id="223376"/>
    <lineage>
        <taxon>Eukaryota</taxon>
        <taxon>Fungi</taxon>
        <taxon>Dikarya</taxon>
        <taxon>Ascomycota</taxon>
        <taxon>Pezizomycotina</taxon>
        <taxon>Sordariomycetes</taxon>
        <taxon>Sordariomycetidae</taxon>
        <taxon>Cephalothecales</taxon>
        <taxon>Cephalothecaceae</taxon>
        <taxon>Phialemonium</taxon>
    </lineage>
</organism>
<dbReference type="EMBL" id="JAZHXJ010001109">
    <property type="protein sequence ID" value="KAL1845412.1"/>
    <property type="molecule type" value="Genomic_DNA"/>
</dbReference>
<accession>A0ABR3VUT0</accession>
<dbReference type="Proteomes" id="UP001586593">
    <property type="component" value="Unassembled WGS sequence"/>
</dbReference>
<reference evidence="1 2" key="1">
    <citation type="journal article" date="2024" name="Commun. Biol.">
        <title>Comparative genomic analysis of thermophilic fungi reveals convergent evolutionary adaptations and gene losses.</title>
        <authorList>
            <person name="Steindorff A.S."/>
            <person name="Aguilar-Pontes M.V."/>
            <person name="Robinson A.J."/>
            <person name="Andreopoulos B."/>
            <person name="LaButti K."/>
            <person name="Kuo A."/>
            <person name="Mondo S."/>
            <person name="Riley R."/>
            <person name="Otillar R."/>
            <person name="Haridas S."/>
            <person name="Lipzen A."/>
            <person name="Grimwood J."/>
            <person name="Schmutz J."/>
            <person name="Clum A."/>
            <person name="Reid I.D."/>
            <person name="Moisan M.C."/>
            <person name="Butler G."/>
            <person name="Nguyen T.T.M."/>
            <person name="Dewar K."/>
            <person name="Conant G."/>
            <person name="Drula E."/>
            <person name="Henrissat B."/>
            <person name="Hansel C."/>
            <person name="Singer S."/>
            <person name="Hutchinson M.I."/>
            <person name="de Vries R.P."/>
            <person name="Natvig D.O."/>
            <person name="Powell A.J."/>
            <person name="Tsang A."/>
            <person name="Grigoriev I.V."/>
        </authorList>
    </citation>
    <scope>NUCLEOTIDE SEQUENCE [LARGE SCALE GENOMIC DNA]</scope>
    <source>
        <strain evidence="1 2">ATCC 24622</strain>
    </source>
</reference>
<comment type="caution">
    <text evidence="1">The sequence shown here is derived from an EMBL/GenBank/DDBJ whole genome shotgun (WGS) entry which is preliminary data.</text>
</comment>
<proteinExistence type="predicted"/>
<evidence type="ECO:0000313" key="2">
    <source>
        <dbReference type="Proteomes" id="UP001586593"/>
    </source>
</evidence>
<sequence length="52" mass="5783">MGVRQNKASKSTASVLSWVQDEMYEPLLSMGFEILQAFEELTTLPDTFGDLG</sequence>
<evidence type="ECO:0000313" key="1">
    <source>
        <dbReference type="EMBL" id="KAL1845412.1"/>
    </source>
</evidence>
<name>A0ABR3VUT0_9PEZI</name>